<dbReference type="KEGG" id="crq:GCK72_013140"/>
<dbReference type="RefSeq" id="XP_053584448.1">
    <property type="nucleotide sequence ID" value="XM_053729676.1"/>
</dbReference>
<dbReference type="Proteomes" id="UP000483820">
    <property type="component" value="Chromosome IV"/>
</dbReference>
<feature type="coiled-coil region" evidence="1">
    <location>
        <begin position="487"/>
        <end position="528"/>
    </location>
</feature>
<dbReference type="PANTHER" id="PTHR31424">
    <property type="entry name" value="PROTEIN CBG23806"/>
    <property type="match status" value="1"/>
</dbReference>
<evidence type="ECO:0000313" key="2">
    <source>
        <dbReference type="EMBL" id="KAF1756686.1"/>
    </source>
</evidence>
<accession>A0A6A5GQ80</accession>
<keyword evidence="1" id="KW-0175">Coiled coil</keyword>
<organism evidence="2 3">
    <name type="scientific">Caenorhabditis remanei</name>
    <name type="common">Caenorhabditis vulgaris</name>
    <dbReference type="NCBI Taxonomy" id="31234"/>
    <lineage>
        <taxon>Eukaryota</taxon>
        <taxon>Metazoa</taxon>
        <taxon>Ecdysozoa</taxon>
        <taxon>Nematoda</taxon>
        <taxon>Chromadorea</taxon>
        <taxon>Rhabditida</taxon>
        <taxon>Rhabditina</taxon>
        <taxon>Rhabditomorpha</taxon>
        <taxon>Rhabditoidea</taxon>
        <taxon>Rhabditidae</taxon>
        <taxon>Peloderinae</taxon>
        <taxon>Caenorhabditis</taxon>
    </lineage>
</organism>
<reference evidence="2 3" key="1">
    <citation type="submission" date="2019-12" db="EMBL/GenBank/DDBJ databases">
        <title>Chromosome-level assembly of the Caenorhabditis remanei genome.</title>
        <authorList>
            <person name="Teterina A.A."/>
            <person name="Willis J.H."/>
            <person name="Phillips P.C."/>
        </authorList>
    </citation>
    <scope>NUCLEOTIDE SEQUENCE [LARGE SCALE GENOMIC DNA]</scope>
    <source>
        <strain evidence="2 3">PX506</strain>
        <tissue evidence="2">Whole organism</tissue>
    </source>
</reference>
<comment type="caution">
    <text evidence="2">The sequence shown here is derived from an EMBL/GenBank/DDBJ whole genome shotgun (WGS) entry which is preliminary data.</text>
</comment>
<dbReference type="PANTHER" id="PTHR31424:SF3">
    <property type="entry name" value="RING-TYPE DOMAIN-CONTAINING PROTEIN"/>
    <property type="match status" value="1"/>
</dbReference>
<dbReference type="InterPro" id="IPR009689">
    <property type="entry name" value="DUF1280"/>
</dbReference>
<evidence type="ECO:0008006" key="4">
    <source>
        <dbReference type="Google" id="ProtNLM"/>
    </source>
</evidence>
<dbReference type="GeneID" id="78775737"/>
<protein>
    <recommendedName>
        <fullName evidence="4">Zinc finger PHD-type domain-containing protein</fullName>
    </recommendedName>
</protein>
<evidence type="ECO:0000313" key="3">
    <source>
        <dbReference type="Proteomes" id="UP000483820"/>
    </source>
</evidence>
<name>A0A6A5GQ80_CAERE</name>
<dbReference type="EMBL" id="WUAV01000004">
    <property type="protein sequence ID" value="KAF1756686.1"/>
    <property type="molecule type" value="Genomic_DNA"/>
</dbReference>
<proteinExistence type="predicted"/>
<evidence type="ECO:0000256" key="1">
    <source>
        <dbReference type="SAM" id="Coils"/>
    </source>
</evidence>
<feature type="coiled-coil region" evidence="1">
    <location>
        <begin position="39"/>
        <end position="80"/>
    </location>
</feature>
<dbReference type="Pfam" id="PF06918">
    <property type="entry name" value="DUF1280"/>
    <property type="match status" value="1"/>
</dbReference>
<dbReference type="AlphaFoldDB" id="A0A6A5GQ80"/>
<dbReference type="CTD" id="78775737"/>
<sequence>MAPPRKKATVRKENAKQASIFKQAKNVEIQHEAEKEVLLPRLKNEVFYLKKEVEELKENLKSSNQNLLDAQLEIKRLKSEHDILIATRKYENDQFSSSLLEKQKEGIDLKCRADQLQKRVNTLVEESPSRGKCLKEYSMIKATSTKKDRYERIIKMISSFVGHLNVDAFLYDFLKMADEDEELNFTMRLSPWNCFFIAVKHQLSDGFLKDFKQFTKEHLHIDIFASRQKIEEVKKKFATSKYYTFERQTVMKPSRSGKQVMAETALVKANDVHELLCRRLEVLSRHGRLLFDDGTKDSIVIGVGGDKGSDTTKLVIVIENVDSPNDPHAVLLLGLYTGNDSHSLLKQNFASVFDQLNQLHSVRYFDGSNNVEKAVVMKPLGDCKFVSAMYGHAGQNSKTPCYVCNLAWSTHRSDTASLENFDFELSGEIRTLSDLKKTGVPLLDVDPLNAGPPGVHTILGICQYYCIDWLIAMAINFDTGSSSPANLKQLKKDLKKLVLETEETTNLVDSLESSLERINDAVTTIQKNCKTTKPKQTNSFHCTSSFCIVGSSKKSSFRDSSIFQCTSCKAAVHDVCAFYITEEQRLLMDQSNAVCLDCRHGMIPSIPDRLSLALEILKSVNEQLLQAQDILEVADNERLKLEQHLKGSRIQTEVSTRQLLEAALRSIGCDSRIWYQDLTGNQARKFLRHSSIDKVLAVFTSNSRRAPNASEKVKIDLMRSVMLDLATLMSAASNSVKNDDEIDEIERVLERFVGNLREAQPDASVTPKLHLLSSHLIPYLKRYRSWGRVTEQGIESLHAIFNRLNVRFAAVRDPIQKATLIVDRLSHFNLIFDIGSSWFKEE</sequence>
<gene>
    <name evidence="2" type="ORF">GCK72_013140</name>
</gene>